<organism evidence="3">
    <name type="scientific">marine sediment metagenome</name>
    <dbReference type="NCBI Taxonomy" id="412755"/>
    <lineage>
        <taxon>unclassified sequences</taxon>
        <taxon>metagenomes</taxon>
        <taxon>ecological metagenomes</taxon>
    </lineage>
</organism>
<dbReference type="Pfam" id="PF00072">
    <property type="entry name" value="Response_reg"/>
    <property type="match status" value="1"/>
</dbReference>
<dbReference type="InterPro" id="IPR003661">
    <property type="entry name" value="HisK_dim/P_dom"/>
</dbReference>
<dbReference type="AlphaFoldDB" id="A0A0F9PMA7"/>
<feature type="domain" description="Response regulatory" evidence="2">
    <location>
        <begin position="155"/>
        <end position="271"/>
    </location>
</feature>
<dbReference type="PROSITE" id="PS50110">
    <property type="entry name" value="RESPONSE_REGULATORY"/>
    <property type="match status" value="1"/>
</dbReference>
<dbReference type="InterPro" id="IPR050595">
    <property type="entry name" value="Bact_response_regulator"/>
</dbReference>
<sequence length="271" mass="31365">MKKYEEETGKFAIWRGNITESFKKWQKGEKVYGEDKERITILLAEATKLKWQRFVDIKKRKFPTISKLVRKAVGYYIDIGSKNVDIKTMSGLSHDLKEPLTAIKGFTDLILEKHRDDLTLEVLFNIKEINDQCLALERVINNALSEYETESSEYDILIVDDDAFAIKVLSDFFKLRNRSYKSVQSGLEALQILEKALPKIILLDIILPEMDGYEICKIIKSDDQLKHLPVFYITAVASFEVEKKIQETGADGFFLKPFNFAEFELLFKLLS</sequence>
<dbReference type="InterPro" id="IPR011006">
    <property type="entry name" value="CheY-like_superfamily"/>
</dbReference>
<name>A0A0F9PMA7_9ZZZZ</name>
<reference evidence="3" key="1">
    <citation type="journal article" date="2015" name="Nature">
        <title>Complex archaea that bridge the gap between prokaryotes and eukaryotes.</title>
        <authorList>
            <person name="Spang A."/>
            <person name="Saw J.H."/>
            <person name="Jorgensen S.L."/>
            <person name="Zaremba-Niedzwiedzka K."/>
            <person name="Martijn J."/>
            <person name="Lind A.E."/>
            <person name="van Eijk R."/>
            <person name="Schleper C."/>
            <person name="Guy L."/>
            <person name="Ettema T.J."/>
        </authorList>
    </citation>
    <scope>NUCLEOTIDE SEQUENCE</scope>
</reference>
<evidence type="ECO:0000256" key="1">
    <source>
        <dbReference type="ARBA" id="ARBA00022553"/>
    </source>
</evidence>
<dbReference type="SMART" id="SM00388">
    <property type="entry name" value="HisKA"/>
    <property type="match status" value="1"/>
</dbReference>
<dbReference type="EMBL" id="LAZR01002778">
    <property type="protein sequence ID" value="KKN25732.1"/>
    <property type="molecule type" value="Genomic_DNA"/>
</dbReference>
<protein>
    <recommendedName>
        <fullName evidence="2">Response regulatory domain-containing protein</fullName>
    </recommendedName>
</protein>
<keyword evidence="1" id="KW-0597">Phosphoprotein</keyword>
<dbReference type="InterPro" id="IPR001789">
    <property type="entry name" value="Sig_transdc_resp-reg_receiver"/>
</dbReference>
<comment type="caution">
    <text evidence="3">The sequence shown here is derived from an EMBL/GenBank/DDBJ whole genome shotgun (WGS) entry which is preliminary data.</text>
</comment>
<dbReference type="SUPFAM" id="SSF52172">
    <property type="entry name" value="CheY-like"/>
    <property type="match status" value="1"/>
</dbReference>
<proteinExistence type="predicted"/>
<dbReference type="PANTHER" id="PTHR44591">
    <property type="entry name" value="STRESS RESPONSE REGULATOR PROTEIN 1"/>
    <property type="match status" value="1"/>
</dbReference>
<dbReference type="CDD" id="cd00082">
    <property type="entry name" value="HisKA"/>
    <property type="match status" value="1"/>
</dbReference>
<dbReference type="Gene3D" id="3.40.50.2300">
    <property type="match status" value="1"/>
</dbReference>
<evidence type="ECO:0000259" key="2">
    <source>
        <dbReference type="PROSITE" id="PS50110"/>
    </source>
</evidence>
<dbReference type="PANTHER" id="PTHR44591:SF3">
    <property type="entry name" value="RESPONSE REGULATORY DOMAIN-CONTAINING PROTEIN"/>
    <property type="match status" value="1"/>
</dbReference>
<accession>A0A0F9PMA7</accession>
<evidence type="ECO:0000313" key="3">
    <source>
        <dbReference type="EMBL" id="KKN25732.1"/>
    </source>
</evidence>
<dbReference type="SUPFAM" id="SSF47384">
    <property type="entry name" value="Homodimeric domain of signal transducing histidine kinase"/>
    <property type="match status" value="1"/>
</dbReference>
<gene>
    <name evidence="3" type="ORF">LCGC14_0881730</name>
</gene>
<dbReference type="GO" id="GO:0000155">
    <property type="term" value="F:phosphorelay sensor kinase activity"/>
    <property type="evidence" value="ECO:0007669"/>
    <property type="project" value="InterPro"/>
</dbReference>
<dbReference type="Gene3D" id="1.10.287.130">
    <property type="match status" value="1"/>
</dbReference>
<dbReference type="SMART" id="SM00448">
    <property type="entry name" value="REC"/>
    <property type="match status" value="1"/>
</dbReference>
<dbReference type="Pfam" id="PF00512">
    <property type="entry name" value="HisKA"/>
    <property type="match status" value="1"/>
</dbReference>
<dbReference type="InterPro" id="IPR036097">
    <property type="entry name" value="HisK_dim/P_sf"/>
</dbReference>